<accession>A0A6N2V7L1</accession>
<dbReference type="PANTHER" id="PTHR37691:SF1">
    <property type="entry name" value="BLR3518 PROTEIN"/>
    <property type="match status" value="1"/>
</dbReference>
<dbReference type="AlphaFoldDB" id="A0A6N2V7L1"/>
<dbReference type="PANTHER" id="PTHR37691">
    <property type="entry name" value="BLR3518 PROTEIN"/>
    <property type="match status" value="1"/>
</dbReference>
<dbReference type="RefSeq" id="WP_156342671.1">
    <property type="nucleotide sequence ID" value="NZ_CACRSY010000015.1"/>
</dbReference>
<proteinExistence type="predicted"/>
<dbReference type="InterPro" id="IPR003787">
    <property type="entry name" value="Sulphur_relay_DsrE/F-like"/>
</dbReference>
<organism evidence="1">
    <name type="scientific">Blautia hansenii</name>
    <name type="common">Ruminococcus hansenii</name>
    <dbReference type="NCBI Taxonomy" id="1322"/>
    <lineage>
        <taxon>Bacteria</taxon>
        <taxon>Bacillati</taxon>
        <taxon>Bacillota</taxon>
        <taxon>Clostridia</taxon>
        <taxon>Lachnospirales</taxon>
        <taxon>Lachnospiraceae</taxon>
        <taxon>Blautia</taxon>
    </lineage>
</organism>
<dbReference type="InterPro" id="IPR027396">
    <property type="entry name" value="DsrEFH-like"/>
</dbReference>
<dbReference type="Gene3D" id="3.40.1260.10">
    <property type="entry name" value="DsrEFH-like"/>
    <property type="match status" value="1"/>
</dbReference>
<name>A0A6N2V7L1_BLAHA</name>
<gene>
    <name evidence="1" type="ORF">BHLFYP23_00919</name>
</gene>
<reference evidence="1" key="1">
    <citation type="submission" date="2019-11" db="EMBL/GenBank/DDBJ databases">
        <authorList>
            <person name="Feng L."/>
        </authorList>
    </citation>
    <scope>NUCLEOTIDE SEQUENCE</scope>
    <source>
        <strain evidence="1">BhanseniiLFYP23</strain>
    </source>
</reference>
<dbReference type="EMBL" id="CACRSY010000015">
    <property type="protein sequence ID" value="VYT26474.1"/>
    <property type="molecule type" value="Genomic_DNA"/>
</dbReference>
<sequence length="174" mass="19324">MKAGKGDKVKIIKKMNDWSSDYQEGDIFTVESTWYGGINVTSSTGIPLSIDEIEYEIIGKEPSSQPKGKVIFHAEDKQGLERAEQYAQKLCEENAVCNVEILAVNHAIKGLLSSEDNQTAFELHAKGVKFFVCETCIKELELTNAELVSLATTVPFGVLTLIEKQEEGYAYIRV</sequence>
<protein>
    <submittedName>
        <fullName evidence="1">DsrE/DsrF-like family protein</fullName>
    </submittedName>
</protein>
<evidence type="ECO:0000313" key="1">
    <source>
        <dbReference type="EMBL" id="VYT26474.1"/>
    </source>
</evidence>
<dbReference type="SUPFAM" id="SSF75169">
    <property type="entry name" value="DsrEFH-like"/>
    <property type="match status" value="1"/>
</dbReference>
<dbReference type="Pfam" id="PF02635">
    <property type="entry name" value="DsrE"/>
    <property type="match status" value="1"/>
</dbReference>